<name>A0ABR7QJM7_9FLAO</name>
<proteinExistence type="predicted"/>
<accession>A0ABR7QJM7</accession>
<evidence type="ECO:0000313" key="1">
    <source>
        <dbReference type="EMBL" id="MBC8767364.1"/>
    </source>
</evidence>
<dbReference type="Proteomes" id="UP000618952">
    <property type="component" value="Unassembled WGS sequence"/>
</dbReference>
<dbReference type="EMBL" id="JACLHY010000003">
    <property type="protein sequence ID" value="MBC8767364.1"/>
    <property type="molecule type" value="Genomic_DNA"/>
</dbReference>
<gene>
    <name evidence="1" type="ORF">H4O18_05105</name>
</gene>
<organism evidence="1 2">
    <name type="scientific">Arenibacter arenosicollis</name>
    <dbReference type="NCBI Taxonomy" id="2762274"/>
    <lineage>
        <taxon>Bacteria</taxon>
        <taxon>Pseudomonadati</taxon>
        <taxon>Bacteroidota</taxon>
        <taxon>Flavobacteriia</taxon>
        <taxon>Flavobacteriales</taxon>
        <taxon>Flavobacteriaceae</taxon>
        <taxon>Arenibacter</taxon>
    </lineage>
</organism>
<comment type="caution">
    <text evidence="1">The sequence shown here is derived from an EMBL/GenBank/DDBJ whole genome shotgun (WGS) entry which is preliminary data.</text>
</comment>
<sequence length="136" mass="15766">MTAQIKERLLIDGEEYGMATEPLAVYLQELQPKPKLILFSTACWRGYIGSWELINNRLYLVDFSGKIEDEKIVDVGLDYLFPGKKRVFAQWFSGTIRVPHGKVIKYVHADYLTEYEDEFLLKFKEGSLIDIKKKGV</sequence>
<keyword evidence="2" id="KW-1185">Reference proteome</keyword>
<evidence type="ECO:0000313" key="2">
    <source>
        <dbReference type="Proteomes" id="UP000618952"/>
    </source>
</evidence>
<reference evidence="1 2" key="1">
    <citation type="submission" date="2020-08" db="EMBL/GenBank/DDBJ databases">
        <title>Arenibacter gaetbuli sp. nov., isolated from a sand dune.</title>
        <authorList>
            <person name="Park S."/>
            <person name="Yoon J.-H."/>
        </authorList>
    </citation>
    <scope>NUCLEOTIDE SEQUENCE [LARGE SCALE GENOMIC DNA]</scope>
    <source>
        <strain evidence="1 2">BSSL-BM3</strain>
    </source>
</reference>
<protein>
    <submittedName>
        <fullName evidence="1">Uncharacterized protein</fullName>
    </submittedName>
</protein>
<dbReference type="RefSeq" id="WP_187582076.1">
    <property type="nucleotide sequence ID" value="NZ_JACLHY010000003.1"/>
</dbReference>